<dbReference type="InterPro" id="IPR052984">
    <property type="entry name" value="UPF0421"/>
</dbReference>
<comment type="subcellular location">
    <subcellularLocation>
        <location evidence="1">Cell membrane</location>
        <topology evidence="1">Multi-pass membrane protein</topology>
    </subcellularLocation>
</comment>
<keyword evidence="5 6" id="KW-0472">Membrane</keyword>
<feature type="domain" description="Putative aromatic acid exporter C-terminal" evidence="7">
    <location>
        <begin position="154"/>
        <end position="316"/>
    </location>
</feature>
<evidence type="ECO:0000313" key="9">
    <source>
        <dbReference type="Proteomes" id="UP000657421"/>
    </source>
</evidence>
<evidence type="ECO:0000256" key="6">
    <source>
        <dbReference type="SAM" id="Phobius"/>
    </source>
</evidence>
<evidence type="ECO:0000256" key="3">
    <source>
        <dbReference type="ARBA" id="ARBA00022692"/>
    </source>
</evidence>
<accession>A0ABR7ND04</accession>
<dbReference type="InterPro" id="IPR010343">
    <property type="entry name" value="ArAE_1"/>
</dbReference>
<evidence type="ECO:0000256" key="1">
    <source>
        <dbReference type="ARBA" id="ARBA00004651"/>
    </source>
</evidence>
<dbReference type="InterPro" id="IPR021062">
    <property type="entry name" value="ArAE_1_C"/>
</dbReference>
<feature type="transmembrane region" description="Helical" evidence="6">
    <location>
        <begin position="55"/>
        <end position="73"/>
    </location>
</feature>
<organism evidence="8 9">
    <name type="scientific">Jingyaoa shaoxingensis</name>
    <dbReference type="NCBI Taxonomy" id="2763671"/>
    <lineage>
        <taxon>Bacteria</taxon>
        <taxon>Bacillati</taxon>
        <taxon>Bacillota</taxon>
        <taxon>Clostridia</taxon>
        <taxon>Lachnospirales</taxon>
        <taxon>Lachnospiraceae</taxon>
        <taxon>Jingyaoa</taxon>
    </lineage>
</organism>
<gene>
    <name evidence="8" type="ORF">H8716_10890</name>
</gene>
<proteinExistence type="predicted"/>
<evidence type="ECO:0000256" key="2">
    <source>
        <dbReference type="ARBA" id="ARBA00022475"/>
    </source>
</evidence>
<protein>
    <recommendedName>
        <fullName evidence="7">Putative aromatic acid exporter C-terminal domain-containing protein</fullName>
    </recommendedName>
</protein>
<dbReference type="PANTHER" id="PTHR40064:SF1">
    <property type="entry name" value="MEMBRANE PROTEIN"/>
    <property type="match status" value="1"/>
</dbReference>
<evidence type="ECO:0000256" key="5">
    <source>
        <dbReference type="ARBA" id="ARBA00023136"/>
    </source>
</evidence>
<feature type="transmembrane region" description="Helical" evidence="6">
    <location>
        <begin position="80"/>
        <end position="103"/>
    </location>
</feature>
<dbReference type="RefSeq" id="WP_249308865.1">
    <property type="nucleotide sequence ID" value="NZ_JACRSZ010000010.1"/>
</dbReference>
<keyword evidence="4 6" id="KW-1133">Transmembrane helix</keyword>
<evidence type="ECO:0000259" key="7">
    <source>
        <dbReference type="Pfam" id="PF11728"/>
    </source>
</evidence>
<keyword evidence="3 6" id="KW-0812">Transmembrane</keyword>
<dbReference type="EMBL" id="JACRSZ010000010">
    <property type="protein sequence ID" value="MBC8573583.1"/>
    <property type="molecule type" value="Genomic_DNA"/>
</dbReference>
<evidence type="ECO:0000256" key="4">
    <source>
        <dbReference type="ARBA" id="ARBA00022989"/>
    </source>
</evidence>
<dbReference type="PANTHER" id="PTHR40064">
    <property type="entry name" value="MEMBRANE PROTEIN-RELATED"/>
    <property type="match status" value="1"/>
</dbReference>
<name>A0ABR7ND04_9FIRM</name>
<dbReference type="Gene3D" id="1.20.120.940">
    <property type="entry name" value="Putative aromatic acid exporter, C-terminal domain"/>
    <property type="match status" value="1"/>
</dbReference>
<dbReference type="Proteomes" id="UP000657421">
    <property type="component" value="Unassembled WGS sequence"/>
</dbReference>
<feature type="transmembrane region" description="Helical" evidence="6">
    <location>
        <begin position="7"/>
        <end position="25"/>
    </location>
</feature>
<comment type="caution">
    <text evidence="8">The sequence shown here is derived from an EMBL/GenBank/DDBJ whole genome shotgun (WGS) entry which is preliminary data.</text>
</comment>
<dbReference type="Pfam" id="PF06081">
    <property type="entry name" value="ArAE_1"/>
    <property type="match status" value="1"/>
</dbReference>
<keyword evidence="9" id="KW-1185">Reference proteome</keyword>
<keyword evidence="2" id="KW-1003">Cell membrane</keyword>
<sequence length="340" mass="40298">MEKYRKVLILSLKIGIGSCAALHLAEYMNLNYAISAGTITLLTLMTTKWQTLHLSLWRIATFVLTIFLTWLFYPHIEASWIAYGIVLTILVFVCEILDLRSTISVNAVIAAHLLTQREQLEQAVVNEFLLVLIGIILAVLFNLVHMNRSHRRHIISNMSIVENRLQMLMGALAAYLSNKQMERNVWEDIVSLEHDLQDCVKEAYEYQNNTFHSHPEYYISYFEMRYNQCQILHNLHYEMQKVRTMPEQAHVIANYMLYMADFIQEKNYPEQQIHHLEEIMSSFRESPLPQSREEFESRAMLYHIMMDLEDFLKFKSRFISELNEQQLQIYWRNDMENAEK</sequence>
<dbReference type="Pfam" id="PF11728">
    <property type="entry name" value="ArAE_1_C"/>
    <property type="match status" value="1"/>
</dbReference>
<evidence type="ECO:0000313" key="8">
    <source>
        <dbReference type="EMBL" id="MBC8573583.1"/>
    </source>
</evidence>
<dbReference type="InterPro" id="IPR038323">
    <property type="entry name" value="ArAE_1_C_sf"/>
</dbReference>
<feature type="transmembrane region" description="Helical" evidence="6">
    <location>
        <begin position="123"/>
        <end position="144"/>
    </location>
</feature>
<reference evidence="8 9" key="1">
    <citation type="submission" date="2020-08" db="EMBL/GenBank/DDBJ databases">
        <title>Genome public.</title>
        <authorList>
            <person name="Liu C."/>
            <person name="Sun Q."/>
        </authorList>
    </citation>
    <scope>NUCLEOTIDE SEQUENCE [LARGE SCALE GENOMIC DNA]</scope>
    <source>
        <strain evidence="8 9">NSJ-46</strain>
    </source>
</reference>